<dbReference type="InterPro" id="IPR013108">
    <property type="entry name" value="Amidohydro_3"/>
</dbReference>
<protein>
    <submittedName>
        <fullName evidence="2">Amidohydrolase family protein</fullName>
    </submittedName>
</protein>
<dbReference type="EMBL" id="JBHSBV010000012">
    <property type="protein sequence ID" value="MFC4203351.1"/>
    <property type="molecule type" value="Genomic_DNA"/>
</dbReference>
<dbReference type="PANTHER" id="PTHR11647:SF1">
    <property type="entry name" value="COLLAPSIN RESPONSE MEDIATOR PROTEIN"/>
    <property type="match status" value="1"/>
</dbReference>
<dbReference type="Proteomes" id="UP001595848">
    <property type="component" value="Unassembled WGS sequence"/>
</dbReference>
<sequence length="573" mass="63874">MHDLAIRGATLVDGSGQPGYTGDLAIEDGRIVQAGGKAGPARRELNAEGCLATPGWVDIHTHYDGQATWDPYLSPSTWHGVTTAIMGNCGVGFAPVQPQRREWLIKVMEGVEDIPGSVLSEGIQWDWETFPEYLDALDRRPKALDIGAQIPHSAVRAYVMGDRAIHHDEASPADLVAMRELVRDALRAGALGFSTARTFLHKYDERKYPPGTFATEDELMALGSVLGEVGHGVFQMTANHPAMEQEIPWLEQLARHNRLPVLFNLQQTDPAPDVWKQLLSVLDRARDEDVPLMGGISGRPLGILFSWQSTLHPFIYHPSFQALQHLPFEQLLAQLRDPQVRNRIMNEQVGLRDRRAETLFGSFHKIYPLGEDPDYEPLPEQSVAAMAQRSGRPPLEIIYDLMLEKDGKAILYYPSFNYSYQHLDHLHQMLQHANTVNSLSDGGAHCGYICDVSMPTFMLSYWTRDRRRGPHLPLEHVVKRQTQDTARVYGLDDRGLLQAGYKADINIIDPQALRLYGPEMAFDLPAGGRRLVQRADGYVATLVDGAPIFERGQATGALPGKLLRGPQSRQARA</sequence>
<evidence type="ECO:0000313" key="2">
    <source>
        <dbReference type="EMBL" id="MFC4203351.1"/>
    </source>
</evidence>
<keyword evidence="3" id="KW-1185">Reference proteome</keyword>
<dbReference type="InterPro" id="IPR050378">
    <property type="entry name" value="Metallo-dep_Hydrolases_sf"/>
</dbReference>
<name>A0ABV8P2H6_9BURK</name>
<dbReference type="PANTHER" id="PTHR11647">
    <property type="entry name" value="HYDRANTOINASE/DIHYDROPYRIMIDINASE FAMILY MEMBER"/>
    <property type="match status" value="1"/>
</dbReference>
<accession>A0ABV8P2H6</accession>
<dbReference type="Pfam" id="PF07969">
    <property type="entry name" value="Amidohydro_3"/>
    <property type="match status" value="1"/>
</dbReference>
<organism evidence="2 3">
    <name type="scientific">Candidimonas humi</name>
    <dbReference type="NCBI Taxonomy" id="683355"/>
    <lineage>
        <taxon>Bacteria</taxon>
        <taxon>Pseudomonadati</taxon>
        <taxon>Pseudomonadota</taxon>
        <taxon>Betaproteobacteria</taxon>
        <taxon>Burkholderiales</taxon>
        <taxon>Alcaligenaceae</taxon>
        <taxon>Candidimonas</taxon>
    </lineage>
</organism>
<dbReference type="CDD" id="cd01297">
    <property type="entry name" value="D-aminoacylase"/>
    <property type="match status" value="1"/>
</dbReference>
<evidence type="ECO:0000259" key="1">
    <source>
        <dbReference type="Pfam" id="PF07969"/>
    </source>
</evidence>
<proteinExistence type="predicted"/>
<evidence type="ECO:0000313" key="3">
    <source>
        <dbReference type="Proteomes" id="UP001595848"/>
    </source>
</evidence>
<dbReference type="RefSeq" id="WP_217966540.1">
    <property type="nucleotide sequence ID" value="NZ_JAHTBN010000015.1"/>
</dbReference>
<feature type="domain" description="Amidohydrolase 3" evidence="1">
    <location>
        <begin position="44"/>
        <end position="548"/>
    </location>
</feature>
<comment type="caution">
    <text evidence="2">The sequence shown here is derived from an EMBL/GenBank/DDBJ whole genome shotgun (WGS) entry which is preliminary data.</text>
</comment>
<reference evidence="3" key="1">
    <citation type="journal article" date="2019" name="Int. J. Syst. Evol. Microbiol.">
        <title>The Global Catalogue of Microorganisms (GCM) 10K type strain sequencing project: providing services to taxonomists for standard genome sequencing and annotation.</title>
        <authorList>
            <consortium name="The Broad Institute Genomics Platform"/>
            <consortium name="The Broad Institute Genome Sequencing Center for Infectious Disease"/>
            <person name="Wu L."/>
            <person name="Ma J."/>
        </authorList>
    </citation>
    <scope>NUCLEOTIDE SEQUENCE [LARGE SCALE GENOMIC DNA]</scope>
    <source>
        <strain evidence="3">LMG 24813</strain>
    </source>
</reference>
<gene>
    <name evidence="2" type="ORF">ACFOY1_20555</name>
</gene>